<dbReference type="OrthoDB" id="1495449at2"/>
<accession>A0A3D8L2B3</accession>
<dbReference type="RefSeq" id="WP_115568217.1">
    <property type="nucleotide sequence ID" value="NZ_QRGR01000041.1"/>
</dbReference>
<dbReference type="AlphaFoldDB" id="A0A3D8L2B3"/>
<keyword evidence="2" id="KW-1185">Reference proteome</keyword>
<protein>
    <submittedName>
        <fullName evidence="1">Uncharacterized protein</fullName>
    </submittedName>
</protein>
<gene>
    <name evidence="1" type="ORF">DXT99_24425</name>
</gene>
<sequence>MIRLSDNRDPSARFEGLLRYAFNCGKAEDPFGYARQEEFSGFVDEIRFSARRALATGLIKLVIDNPDNEYTDRLKELETSVWEAKTQDQIIQIIDAALRLMNDKESKH</sequence>
<reference evidence="2" key="1">
    <citation type="submission" date="2018-08" db="EMBL/GenBank/DDBJ databases">
        <authorList>
            <person name="Liu Z.-W."/>
            <person name="Du Z.-J."/>
        </authorList>
    </citation>
    <scope>NUCLEOTIDE SEQUENCE [LARGE SCALE GENOMIC DNA]</scope>
    <source>
        <strain evidence="2">H4X</strain>
    </source>
</reference>
<proteinExistence type="predicted"/>
<dbReference type="EMBL" id="QRGR01000041">
    <property type="protein sequence ID" value="RDV11483.1"/>
    <property type="molecule type" value="Genomic_DNA"/>
</dbReference>
<organism evidence="1 2">
    <name type="scientific">Pontibacter diazotrophicus</name>
    <dbReference type="NCBI Taxonomy" id="1400979"/>
    <lineage>
        <taxon>Bacteria</taxon>
        <taxon>Pseudomonadati</taxon>
        <taxon>Bacteroidota</taxon>
        <taxon>Cytophagia</taxon>
        <taxon>Cytophagales</taxon>
        <taxon>Hymenobacteraceae</taxon>
        <taxon>Pontibacter</taxon>
    </lineage>
</organism>
<evidence type="ECO:0000313" key="2">
    <source>
        <dbReference type="Proteomes" id="UP000256708"/>
    </source>
</evidence>
<evidence type="ECO:0000313" key="1">
    <source>
        <dbReference type="EMBL" id="RDV11483.1"/>
    </source>
</evidence>
<name>A0A3D8L2B3_9BACT</name>
<dbReference type="Proteomes" id="UP000256708">
    <property type="component" value="Unassembled WGS sequence"/>
</dbReference>
<comment type="caution">
    <text evidence="1">The sequence shown here is derived from an EMBL/GenBank/DDBJ whole genome shotgun (WGS) entry which is preliminary data.</text>
</comment>